<dbReference type="PANTHER" id="PTHR42932">
    <property type="entry name" value="GENERAL STRESS PROTEIN 20U"/>
    <property type="match status" value="1"/>
</dbReference>
<comment type="similarity">
    <text evidence="1 2">Belongs to the Dps family.</text>
</comment>
<dbReference type="RefSeq" id="WP_306074520.1">
    <property type="nucleotide sequence ID" value="NZ_JAROBZ020000002.1"/>
</dbReference>
<feature type="domain" description="Ferritin/DPS" evidence="3">
    <location>
        <begin position="17"/>
        <end position="156"/>
    </location>
</feature>
<proteinExistence type="inferred from homology"/>
<dbReference type="Pfam" id="PF00210">
    <property type="entry name" value="Ferritin"/>
    <property type="match status" value="1"/>
</dbReference>
<dbReference type="InterPro" id="IPR008331">
    <property type="entry name" value="Ferritin_DPS_dom"/>
</dbReference>
<dbReference type="InterPro" id="IPR012347">
    <property type="entry name" value="Ferritin-like"/>
</dbReference>
<accession>A0ABV4YYN6</accession>
<dbReference type="PIRSF" id="PIRSF005900">
    <property type="entry name" value="Dps"/>
    <property type="match status" value="1"/>
</dbReference>
<organism evidence="4 5">
    <name type="scientific">Neobacillus driksii</name>
    <dbReference type="NCBI Taxonomy" id="3035913"/>
    <lineage>
        <taxon>Bacteria</taxon>
        <taxon>Bacillati</taxon>
        <taxon>Bacillota</taxon>
        <taxon>Bacilli</taxon>
        <taxon>Bacillales</taxon>
        <taxon>Bacillaceae</taxon>
        <taxon>Neobacillus</taxon>
    </lineage>
</organism>
<dbReference type="InterPro" id="IPR023188">
    <property type="entry name" value="DPS_DNA-bd_CS"/>
</dbReference>
<dbReference type="Gene3D" id="1.20.1260.10">
    <property type="match status" value="1"/>
</dbReference>
<dbReference type="Proteomes" id="UP001241748">
    <property type="component" value="Unassembled WGS sequence"/>
</dbReference>
<reference evidence="4 5" key="1">
    <citation type="submission" date="2024-05" db="EMBL/GenBank/DDBJ databases">
        <authorList>
            <person name="Venkateswaran K."/>
        </authorList>
    </citation>
    <scope>NUCLEOTIDE SEQUENCE [LARGE SCALE GENOMIC DNA]</scope>
    <source>
        <strain evidence="4 5">179-C4-2-HS</strain>
    </source>
</reference>
<evidence type="ECO:0000256" key="1">
    <source>
        <dbReference type="ARBA" id="ARBA00009497"/>
    </source>
</evidence>
<evidence type="ECO:0000313" key="5">
    <source>
        <dbReference type="Proteomes" id="UP001241748"/>
    </source>
</evidence>
<evidence type="ECO:0000259" key="3">
    <source>
        <dbReference type="Pfam" id="PF00210"/>
    </source>
</evidence>
<name>A0ABV4YYN6_9BACI</name>
<dbReference type="PRINTS" id="PR01346">
    <property type="entry name" value="HELNAPAPROT"/>
</dbReference>
<gene>
    <name evidence="4" type="ORF">P5G62_022895</name>
</gene>
<comment type="caution">
    <text evidence="4">The sequence shown here is derived from an EMBL/GenBank/DDBJ whole genome shotgun (WGS) entry which is preliminary data.</text>
</comment>
<evidence type="ECO:0000256" key="2">
    <source>
        <dbReference type="RuleBase" id="RU003875"/>
    </source>
</evidence>
<dbReference type="PROSITE" id="PS00818">
    <property type="entry name" value="DPS_1"/>
    <property type="match status" value="1"/>
</dbReference>
<keyword evidence="5" id="KW-1185">Reference proteome</keyword>
<protein>
    <submittedName>
        <fullName evidence="4">Dps family protein</fullName>
    </submittedName>
</protein>
<dbReference type="CDD" id="cd01043">
    <property type="entry name" value="DPS"/>
    <property type="match status" value="1"/>
</dbReference>
<dbReference type="EMBL" id="JAROBZ020000002">
    <property type="protein sequence ID" value="MFB3169956.1"/>
    <property type="molecule type" value="Genomic_DNA"/>
</dbReference>
<sequence>MATTTSKTKSKNKTLSETLNRQVANFSVLHMKLHHFHWYVKGENFFTLHVKFEELYKEAAMHLDTIAERMLAQGALPVATLTEILELTTLKEATGDEDAKQMVQSLADDFEMICTELTEGIALAEENEDQPTEDLLVHIRTSLEKHRWMFEAYLGNE</sequence>
<dbReference type="PANTHER" id="PTHR42932:SF1">
    <property type="entry name" value="GENERAL STRESS PROTEIN 20U"/>
    <property type="match status" value="1"/>
</dbReference>
<dbReference type="SUPFAM" id="SSF47240">
    <property type="entry name" value="Ferritin-like"/>
    <property type="match status" value="1"/>
</dbReference>
<dbReference type="InterPro" id="IPR009078">
    <property type="entry name" value="Ferritin-like_SF"/>
</dbReference>
<evidence type="ECO:0000313" key="4">
    <source>
        <dbReference type="EMBL" id="MFB3169956.1"/>
    </source>
</evidence>
<dbReference type="InterPro" id="IPR002177">
    <property type="entry name" value="DPS_DNA-bd"/>
</dbReference>